<keyword evidence="1" id="KW-0812">Transmembrane</keyword>
<evidence type="ECO:0000313" key="2">
    <source>
        <dbReference type="EMBL" id="CDW34920.1"/>
    </source>
</evidence>
<evidence type="ECO:0000256" key="1">
    <source>
        <dbReference type="SAM" id="Phobius"/>
    </source>
</evidence>
<protein>
    <submittedName>
        <fullName evidence="2">Uncharacterized protein</fullName>
    </submittedName>
</protein>
<proteinExistence type="predicted"/>
<keyword evidence="1" id="KW-1133">Transmembrane helix</keyword>
<name>A0A0K2UA40_LEPSM</name>
<accession>A0A0K2UA40</accession>
<sequence length="40" mass="4824">YKKQFRAYLNFISFSDIELFCIIYCFVFLLLLTLDGLSHQ</sequence>
<reference evidence="2" key="1">
    <citation type="submission" date="2014-05" db="EMBL/GenBank/DDBJ databases">
        <authorList>
            <person name="Chronopoulou M."/>
        </authorList>
    </citation>
    <scope>NUCLEOTIDE SEQUENCE</scope>
    <source>
        <tissue evidence="2">Whole organism</tissue>
    </source>
</reference>
<keyword evidence="1" id="KW-0472">Membrane</keyword>
<dbReference type="AlphaFoldDB" id="A0A0K2UA40"/>
<feature type="non-terminal residue" evidence="2">
    <location>
        <position position="1"/>
    </location>
</feature>
<feature type="transmembrane region" description="Helical" evidence="1">
    <location>
        <begin position="7"/>
        <end position="34"/>
    </location>
</feature>
<organism evidence="2">
    <name type="scientific">Lepeophtheirus salmonis</name>
    <name type="common">Salmon louse</name>
    <name type="synonym">Caligus salmonis</name>
    <dbReference type="NCBI Taxonomy" id="72036"/>
    <lineage>
        <taxon>Eukaryota</taxon>
        <taxon>Metazoa</taxon>
        <taxon>Ecdysozoa</taxon>
        <taxon>Arthropoda</taxon>
        <taxon>Crustacea</taxon>
        <taxon>Multicrustacea</taxon>
        <taxon>Hexanauplia</taxon>
        <taxon>Copepoda</taxon>
        <taxon>Siphonostomatoida</taxon>
        <taxon>Caligidae</taxon>
        <taxon>Lepeophtheirus</taxon>
    </lineage>
</organism>
<dbReference type="EMBL" id="HACA01017559">
    <property type="protein sequence ID" value="CDW34920.1"/>
    <property type="molecule type" value="Transcribed_RNA"/>
</dbReference>